<dbReference type="Pfam" id="PF02738">
    <property type="entry name" value="MoCoBD_1"/>
    <property type="match status" value="1"/>
</dbReference>
<dbReference type="CDD" id="cd00207">
    <property type="entry name" value="fer2"/>
    <property type="match status" value="1"/>
</dbReference>
<dbReference type="SUPFAM" id="SSF54292">
    <property type="entry name" value="2Fe-2S ferredoxin-like"/>
    <property type="match status" value="1"/>
</dbReference>
<dbReference type="SUPFAM" id="SSF56003">
    <property type="entry name" value="Molybdenum cofactor-binding domain"/>
    <property type="match status" value="1"/>
</dbReference>
<dbReference type="PROSITE" id="PS51085">
    <property type="entry name" value="2FE2S_FER_2"/>
    <property type="match status" value="1"/>
</dbReference>
<dbReference type="InterPro" id="IPR036010">
    <property type="entry name" value="2Fe-2S_ferredoxin-like_sf"/>
</dbReference>
<dbReference type="InterPro" id="IPR016208">
    <property type="entry name" value="Ald_Oxase/xanthine_DH-like"/>
</dbReference>
<keyword evidence="2" id="KW-0479">Metal-binding</keyword>
<dbReference type="InterPro" id="IPR036884">
    <property type="entry name" value="2Fe-2S-bd_dom_sf"/>
</dbReference>
<evidence type="ECO:0000256" key="1">
    <source>
        <dbReference type="ARBA" id="ARBA00006849"/>
    </source>
</evidence>
<dbReference type="SMART" id="SM01008">
    <property type="entry name" value="Ald_Xan_dh_C"/>
    <property type="match status" value="1"/>
</dbReference>
<dbReference type="PANTHER" id="PTHR11908">
    <property type="entry name" value="XANTHINE DEHYDROGENASE"/>
    <property type="match status" value="1"/>
</dbReference>
<dbReference type="InterPro" id="IPR046867">
    <property type="entry name" value="AldOxase/xan_DH_MoCoBD2"/>
</dbReference>
<dbReference type="InterPro" id="IPR008274">
    <property type="entry name" value="AldOxase/xan_DH_MoCoBD1"/>
</dbReference>
<dbReference type="InterPro" id="IPR012675">
    <property type="entry name" value="Beta-grasp_dom_sf"/>
</dbReference>
<dbReference type="Gene3D" id="3.30.365.10">
    <property type="entry name" value="Aldehyde oxidase/xanthine dehydrogenase, molybdopterin binding domain"/>
    <property type="match status" value="4"/>
</dbReference>
<accession>A0A6N6MMA6</accession>
<dbReference type="InterPro" id="IPR002888">
    <property type="entry name" value="2Fe-2S-bd"/>
</dbReference>
<organism evidence="6 7">
    <name type="scientific">Methylobacterium planeticum</name>
    <dbReference type="NCBI Taxonomy" id="2615211"/>
    <lineage>
        <taxon>Bacteria</taxon>
        <taxon>Pseudomonadati</taxon>
        <taxon>Pseudomonadota</taxon>
        <taxon>Alphaproteobacteria</taxon>
        <taxon>Hyphomicrobiales</taxon>
        <taxon>Methylobacteriaceae</taxon>
        <taxon>Methylobacterium</taxon>
    </lineage>
</organism>
<dbReference type="Pfam" id="PF01315">
    <property type="entry name" value="Ald_Xan_dh_C"/>
    <property type="match status" value="1"/>
</dbReference>
<feature type="domain" description="2Fe-2S ferredoxin-type" evidence="5">
    <location>
        <begin position="1"/>
        <end position="74"/>
    </location>
</feature>
<sequence length="920" mass="96270">MRLTVNGAAQEAEPRPGQCLRTLLRELGWFGVKKGCDAGDCGACTIHLDGEPVHACLVPAFRAEGRQVTTVEGLAGPCAPDGPVPGTLHPMQEAFLAAQGYQCGFCTPGMVMTAARLDQGQRRDLDTALKGNLCRCTGYRAIRDAIAGIGEAEARPAGDPVGRCLPAPAGRAVVSGRAAFTLDLAVPGLLHLKVLRSPHAHARILHIERAAALAVQGVVAVLTHADVPRARFSTGRHENPADDAPDTRLLDDVVRFVGQRVAAVVAESEAAAEAGCRALVVTYAPRPAVFEPEAALRPDAPLVHDALDRSGEDAPPHQSHPNLAAEAHGRIGDVDAGFAQADRVHEATYVSQRVQHAHLETHGAIGWLDPDGRLTIRSSTQVPFLTRDALSTLFGLERARVRVLCGRVGGGFGGKQEMLTEDLVALAVLRTGRPVRWELTRQEQFIGTTTRHPMRVRVKLGARRDGTLTAIALHVVTNTGAYGNHAGGVLHHGCNEVIGVYRCPNKRVDGYAVYTHTLPSGAFRGYGLSQTIFAVESAMDELARGLGLDPFAMRRRNAVRPGDPMVSTSLEPHDVRYGSYGLDQCLDLVEAALAEPAGAAAPPGWRVGQGMAMAMIDTIPPRGHVSDARIRLEADGGYTLLVGTAEFGNGTSTVHAQIAAHALGTSPDRITLRQADTDAVGHDTGAYGSTGIVVAGQATLRAATALAARIRAAAAARVGLDPGACALGPDRVTWAGGEIALAALAGEGRAGEGFEAAGRADGSPRSVAFNVQGFRVAVHPSSGEVRILRSVHAADAGRVINPMQCRGQIEGGVAQALGAALYEDMHPDAAGSVVAQTFRNYHIPAIADVPRTEVLFAETHDAVGPLGAKSMSESPYNPVVPALANAIRDATGARLTATPFAPDRIYRAVLAGAASAPASG</sequence>
<dbReference type="InterPro" id="IPR037165">
    <property type="entry name" value="AldOxase/xan_DH_Mopterin-bd_sf"/>
</dbReference>
<evidence type="ECO:0000256" key="2">
    <source>
        <dbReference type="ARBA" id="ARBA00022723"/>
    </source>
</evidence>
<proteinExistence type="inferred from homology"/>
<name>A0A6N6MMA6_9HYPH</name>
<dbReference type="GO" id="GO:0051537">
    <property type="term" value="F:2 iron, 2 sulfur cluster binding"/>
    <property type="evidence" value="ECO:0007669"/>
    <property type="project" value="InterPro"/>
</dbReference>
<evidence type="ECO:0000313" key="7">
    <source>
        <dbReference type="Proteomes" id="UP000441523"/>
    </source>
</evidence>
<gene>
    <name evidence="6" type="ORF">F6X51_15680</name>
</gene>
<dbReference type="GO" id="GO:0016491">
    <property type="term" value="F:oxidoreductase activity"/>
    <property type="evidence" value="ECO:0007669"/>
    <property type="project" value="UniProtKB-KW"/>
</dbReference>
<dbReference type="InterPro" id="IPR036856">
    <property type="entry name" value="Ald_Oxase/Xan_DH_a/b_sf"/>
</dbReference>
<protein>
    <submittedName>
        <fullName evidence="6">Molybdopterin-dependent oxidoreductase</fullName>
    </submittedName>
</protein>
<dbReference type="Pfam" id="PF00111">
    <property type="entry name" value="Fer2"/>
    <property type="match status" value="1"/>
</dbReference>
<dbReference type="SUPFAM" id="SSF47741">
    <property type="entry name" value="CO dehydrogenase ISP C-domain like"/>
    <property type="match status" value="1"/>
</dbReference>
<dbReference type="Gene3D" id="3.90.1170.50">
    <property type="entry name" value="Aldehyde oxidase/xanthine dehydrogenase, a/b hammerhead"/>
    <property type="match status" value="1"/>
</dbReference>
<dbReference type="Gene3D" id="1.10.150.120">
    <property type="entry name" value="[2Fe-2S]-binding domain"/>
    <property type="match status" value="1"/>
</dbReference>
<dbReference type="PANTHER" id="PTHR11908:SF157">
    <property type="entry name" value="XANTHINE DEHYDROGENASE SUBUNIT D-RELATED"/>
    <property type="match status" value="1"/>
</dbReference>
<evidence type="ECO:0000256" key="3">
    <source>
        <dbReference type="ARBA" id="ARBA00023002"/>
    </source>
</evidence>
<keyword evidence="7" id="KW-1185">Reference proteome</keyword>
<dbReference type="Pfam" id="PF20256">
    <property type="entry name" value="MoCoBD_2"/>
    <property type="match status" value="1"/>
</dbReference>
<dbReference type="Pfam" id="PF01799">
    <property type="entry name" value="Fer2_2"/>
    <property type="match status" value="1"/>
</dbReference>
<dbReference type="InterPro" id="IPR001041">
    <property type="entry name" value="2Fe-2S_ferredoxin-type"/>
</dbReference>
<dbReference type="EMBL" id="VZZJ01000013">
    <property type="protein sequence ID" value="KAB1072434.1"/>
    <property type="molecule type" value="Genomic_DNA"/>
</dbReference>
<reference evidence="6 7" key="1">
    <citation type="submission" date="2019-09" db="EMBL/GenBank/DDBJ databases">
        <title>YIM 132548 draft genome.</title>
        <authorList>
            <person name="Jiang L."/>
        </authorList>
    </citation>
    <scope>NUCLEOTIDE SEQUENCE [LARGE SCALE GENOMIC DNA]</scope>
    <source>
        <strain evidence="6 7">YIM 132548</strain>
    </source>
</reference>
<keyword evidence="4" id="KW-0408">Iron</keyword>
<dbReference type="InterPro" id="IPR000674">
    <property type="entry name" value="Ald_Oxase/Xan_DH_a/b"/>
</dbReference>
<evidence type="ECO:0000313" key="6">
    <source>
        <dbReference type="EMBL" id="KAB1072434.1"/>
    </source>
</evidence>
<dbReference type="PROSITE" id="PS00197">
    <property type="entry name" value="2FE2S_FER_1"/>
    <property type="match status" value="1"/>
</dbReference>
<dbReference type="Proteomes" id="UP000441523">
    <property type="component" value="Unassembled WGS sequence"/>
</dbReference>
<comment type="similarity">
    <text evidence="1">Belongs to the xanthine dehydrogenase family.</text>
</comment>
<dbReference type="InterPro" id="IPR006058">
    <property type="entry name" value="2Fe2S_fd_BS"/>
</dbReference>
<dbReference type="AlphaFoldDB" id="A0A6N6MMA6"/>
<dbReference type="GO" id="GO:0005506">
    <property type="term" value="F:iron ion binding"/>
    <property type="evidence" value="ECO:0007669"/>
    <property type="project" value="InterPro"/>
</dbReference>
<evidence type="ECO:0000259" key="5">
    <source>
        <dbReference type="PROSITE" id="PS51085"/>
    </source>
</evidence>
<dbReference type="RefSeq" id="WP_150964626.1">
    <property type="nucleotide sequence ID" value="NZ_VZZJ01000013.1"/>
</dbReference>
<keyword evidence="3" id="KW-0560">Oxidoreductase</keyword>
<dbReference type="SUPFAM" id="SSF54665">
    <property type="entry name" value="CO dehydrogenase molybdoprotein N-domain-like"/>
    <property type="match status" value="1"/>
</dbReference>
<comment type="caution">
    <text evidence="6">The sequence shown here is derived from an EMBL/GenBank/DDBJ whole genome shotgun (WGS) entry which is preliminary data.</text>
</comment>
<dbReference type="Gene3D" id="3.10.20.30">
    <property type="match status" value="1"/>
</dbReference>
<evidence type="ECO:0000256" key="4">
    <source>
        <dbReference type="ARBA" id="ARBA00023004"/>
    </source>
</evidence>